<feature type="region of interest" description="Disordered" evidence="2">
    <location>
        <begin position="666"/>
        <end position="694"/>
    </location>
</feature>
<evidence type="ECO:0000313" key="4">
    <source>
        <dbReference type="Proteomes" id="UP001428341"/>
    </source>
</evidence>
<feature type="region of interest" description="Disordered" evidence="2">
    <location>
        <begin position="193"/>
        <end position="231"/>
    </location>
</feature>
<organism evidence="3 4">
    <name type="scientific">Citrus x changshan-huyou</name>
    <dbReference type="NCBI Taxonomy" id="2935761"/>
    <lineage>
        <taxon>Eukaryota</taxon>
        <taxon>Viridiplantae</taxon>
        <taxon>Streptophyta</taxon>
        <taxon>Embryophyta</taxon>
        <taxon>Tracheophyta</taxon>
        <taxon>Spermatophyta</taxon>
        <taxon>Magnoliopsida</taxon>
        <taxon>eudicotyledons</taxon>
        <taxon>Gunneridae</taxon>
        <taxon>Pentapetalae</taxon>
        <taxon>rosids</taxon>
        <taxon>malvids</taxon>
        <taxon>Sapindales</taxon>
        <taxon>Rutaceae</taxon>
        <taxon>Aurantioideae</taxon>
        <taxon>Citrus</taxon>
    </lineage>
</organism>
<evidence type="ECO:0000256" key="2">
    <source>
        <dbReference type="SAM" id="MobiDB-lite"/>
    </source>
</evidence>
<evidence type="ECO:0000313" key="3">
    <source>
        <dbReference type="EMBL" id="KAK9224093.1"/>
    </source>
</evidence>
<accession>A0AAP0MVD1</accession>
<feature type="compositionally biased region" description="Acidic residues" evidence="2">
    <location>
        <begin position="148"/>
        <end position="171"/>
    </location>
</feature>
<comment type="caution">
    <text evidence="3">The sequence shown here is derived from an EMBL/GenBank/DDBJ whole genome shotgun (WGS) entry which is preliminary data.</text>
</comment>
<protein>
    <submittedName>
        <fullName evidence="3">Uncharacterized protein</fullName>
    </submittedName>
</protein>
<reference evidence="3 4" key="1">
    <citation type="submission" date="2024-05" db="EMBL/GenBank/DDBJ databases">
        <title>Haplotype-resolved chromosome-level genome assembly of Huyou (Citrus changshanensis).</title>
        <authorList>
            <person name="Miao C."/>
            <person name="Chen W."/>
            <person name="Wu Y."/>
            <person name="Wang L."/>
            <person name="Zhao S."/>
            <person name="Grierson D."/>
            <person name="Xu C."/>
            <person name="Chen K."/>
        </authorList>
    </citation>
    <scope>NUCLEOTIDE SEQUENCE [LARGE SCALE GENOMIC DNA]</scope>
    <source>
        <strain evidence="3">01-14</strain>
        <tissue evidence="3">Leaf</tissue>
    </source>
</reference>
<feature type="region of interest" description="Disordered" evidence="2">
    <location>
        <begin position="505"/>
        <end position="539"/>
    </location>
</feature>
<feature type="compositionally biased region" description="Basic and acidic residues" evidence="2">
    <location>
        <begin position="213"/>
        <end position="223"/>
    </location>
</feature>
<feature type="region of interest" description="Disordered" evidence="2">
    <location>
        <begin position="148"/>
        <end position="181"/>
    </location>
</feature>
<sequence>MVEHQSCAGMINASAFCGIEQEVKGEGVNAVAEISAELQKERQKNALLMERISLLEAQIQERDNANGICLNATERYIRKFKRQKIETSDRNEDGKNINKNEMALKIKHERCMRSTGTNEEGRLVNWMSMNETQFSHFDKIKDGECAADCDDDTDETENEDDDCYEEDDTKENDENIGSTNKTKELLLEQSFHPSAQREPIGPHGSQVSNEGTIENRKPPDVEAVHNQGNPRKVNKEEVIKIGEGKAPEEIFISRKEVFSAGSGSIPVNKKPAKVPFCPKEVKRILESDSLLSKNAQSHTIRKIVVFASLGIRHGCEDMYELDFNHFSILRKGEPYVSPKNPGEHVLYENPGVRRKVFSPNRQNPTLCPVQILEEEKAMRPSDPSCPSCLFLCIKYGGRTRNLPQNEYVRQRMGRNKLKSFGPLMCQMAMLVHVRSGSFFFKALAITLLFMAGFPNDLVQRETKYRNLDLLQKYYRTDDDAEREELFLPHQAASDTASLRSQQLIAKTTSTKSKVRKQSKTTSKPQNMPRSSIQQPAPSTTMPPIQFGLMGYASIQANALAGFQSMPSQTHADTPVITSSDTKVSYPNQTPYHMFPPQATNTFMPMLYWPPPNAFPPGSYPAPYGYQSFPFPANANYVSIHPQTYNNNLPSCSPFIPKVVEATAKNNNVALEESDSDSDSSSSSTYPKEAIASCK</sequence>
<proteinExistence type="predicted"/>
<feature type="coiled-coil region" evidence="1">
    <location>
        <begin position="31"/>
        <end position="58"/>
    </location>
</feature>
<name>A0AAP0MVD1_9ROSI</name>
<keyword evidence="4" id="KW-1185">Reference proteome</keyword>
<evidence type="ECO:0000256" key="1">
    <source>
        <dbReference type="SAM" id="Coils"/>
    </source>
</evidence>
<dbReference type="EMBL" id="JBCGBO010000002">
    <property type="protein sequence ID" value="KAK9224093.1"/>
    <property type="molecule type" value="Genomic_DNA"/>
</dbReference>
<gene>
    <name evidence="3" type="ORF">WN944_012542</name>
</gene>
<dbReference type="AlphaFoldDB" id="A0AAP0MVD1"/>
<feature type="compositionally biased region" description="Polar residues" evidence="2">
    <location>
        <begin position="519"/>
        <end position="539"/>
    </location>
</feature>
<dbReference type="Proteomes" id="UP001428341">
    <property type="component" value="Unassembled WGS sequence"/>
</dbReference>
<keyword evidence="1" id="KW-0175">Coiled coil</keyword>